<feature type="domain" description="Integrase catalytic" evidence="1">
    <location>
        <begin position="146"/>
        <end position="315"/>
    </location>
</feature>
<dbReference type="InterPro" id="IPR050900">
    <property type="entry name" value="Transposase_IS3/IS150/IS904"/>
</dbReference>
<dbReference type="InterPro" id="IPR001584">
    <property type="entry name" value="Integrase_cat-core"/>
</dbReference>
<dbReference type="AlphaFoldDB" id="A0A1F6SYG3"/>
<dbReference type="GO" id="GO:0015074">
    <property type="term" value="P:DNA integration"/>
    <property type="evidence" value="ECO:0007669"/>
    <property type="project" value="InterPro"/>
</dbReference>
<dbReference type="GO" id="GO:0003676">
    <property type="term" value="F:nucleic acid binding"/>
    <property type="evidence" value="ECO:0007669"/>
    <property type="project" value="InterPro"/>
</dbReference>
<dbReference type="Pfam" id="PF13683">
    <property type="entry name" value="rve_3"/>
    <property type="match status" value="1"/>
</dbReference>
<evidence type="ECO:0000313" key="3">
    <source>
        <dbReference type="Proteomes" id="UP000178379"/>
    </source>
</evidence>
<evidence type="ECO:0000259" key="1">
    <source>
        <dbReference type="PROSITE" id="PS50994"/>
    </source>
</evidence>
<sequence>MRALVWFLIALARPKALLALENLCLRQQLAVLSHRQKRPLLRNRDRRFWILMSRWFASWQECLILVQPETVLGWHARGWRAYWRWRSRKRKAGRKRIPPERRELIRRMARENPLWGQGRIMAELVKLGHLVSPRTVRKYMRRPWSGTPSPRWREFLRQQAKDIWACDFLTVRTLTFQTLYVFFLIHHATREIVHARVTRHPTAAWTGQQLVNACFDRAAPRYLIRDRDGIYGAEFSCRAASLGLREVRTPVRAPKANAIAERFVGTLRRECLDHVFVFNERHLQKLVDEFVDYYNRHRPHRSLDQRPPCPTEIGLASTGPPSRVIAEPVLGGLHHVYREAA</sequence>
<evidence type="ECO:0000313" key="2">
    <source>
        <dbReference type="EMBL" id="OGI37980.1"/>
    </source>
</evidence>
<name>A0A1F6SYG3_9PROT</name>
<dbReference type="PROSITE" id="PS50994">
    <property type="entry name" value="INTEGRASE"/>
    <property type="match status" value="1"/>
</dbReference>
<dbReference type="Proteomes" id="UP000178379">
    <property type="component" value="Unassembled WGS sequence"/>
</dbReference>
<organism evidence="2 3">
    <name type="scientific">Candidatus Muproteobacteria bacterium RBG_16_62_13</name>
    <dbReference type="NCBI Taxonomy" id="1817756"/>
    <lineage>
        <taxon>Bacteria</taxon>
        <taxon>Pseudomonadati</taxon>
        <taxon>Pseudomonadota</taxon>
        <taxon>Candidatus Muproteobacteria</taxon>
    </lineage>
</organism>
<dbReference type="InterPro" id="IPR036397">
    <property type="entry name" value="RNaseH_sf"/>
</dbReference>
<dbReference type="InterPro" id="IPR012337">
    <property type="entry name" value="RNaseH-like_sf"/>
</dbReference>
<protein>
    <recommendedName>
        <fullName evidence="1">Integrase catalytic domain-containing protein</fullName>
    </recommendedName>
</protein>
<comment type="caution">
    <text evidence="2">The sequence shown here is derived from an EMBL/GenBank/DDBJ whole genome shotgun (WGS) entry which is preliminary data.</text>
</comment>
<gene>
    <name evidence="2" type="ORF">A2140_01550</name>
</gene>
<dbReference type="SUPFAM" id="SSF53098">
    <property type="entry name" value="Ribonuclease H-like"/>
    <property type="match status" value="1"/>
</dbReference>
<dbReference type="STRING" id="1817756.A2140_01550"/>
<dbReference type="EMBL" id="MFSQ01000133">
    <property type="protein sequence ID" value="OGI37980.1"/>
    <property type="molecule type" value="Genomic_DNA"/>
</dbReference>
<reference evidence="2 3" key="1">
    <citation type="journal article" date="2016" name="Nat. Commun.">
        <title>Thousands of microbial genomes shed light on interconnected biogeochemical processes in an aquifer system.</title>
        <authorList>
            <person name="Anantharaman K."/>
            <person name="Brown C.T."/>
            <person name="Hug L.A."/>
            <person name="Sharon I."/>
            <person name="Castelle C.J."/>
            <person name="Probst A.J."/>
            <person name="Thomas B.C."/>
            <person name="Singh A."/>
            <person name="Wilkins M.J."/>
            <person name="Karaoz U."/>
            <person name="Brodie E.L."/>
            <person name="Williams K.H."/>
            <person name="Hubbard S.S."/>
            <person name="Banfield J.F."/>
        </authorList>
    </citation>
    <scope>NUCLEOTIDE SEQUENCE [LARGE SCALE GENOMIC DNA]</scope>
</reference>
<proteinExistence type="predicted"/>
<accession>A0A1F6SYG3</accession>
<dbReference type="PANTHER" id="PTHR46889">
    <property type="entry name" value="TRANSPOSASE INSF FOR INSERTION SEQUENCE IS3B-RELATED"/>
    <property type="match status" value="1"/>
</dbReference>
<dbReference type="PANTHER" id="PTHR46889:SF4">
    <property type="entry name" value="TRANSPOSASE INSO FOR INSERTION SEQUENCE ELEMENT IS911B-RELATED"/>
    <property type="match status" value="1"/>
</dbReference>
<dbReference type="Gene3D" id="3.30.420.10">
    <property type="entry name" value="Ribonuclease H-like superfamily/Ribonuclease H"/>
    <property type="match status" value="1"/>
</dbReference>